<dbReference type="InterPro" id="IPR008974">
    <property type="entry name" value="TRAF-like"/>
</dbReference>
<evidence type="ECO:0000259" key="1">
    <source>
        <dbReference type="PROSITE" id="PS50097"/>
    </source>
</evidence>
<dbReference type="PROSITE" id="PS50097">
    <property type="entry name" value="BTB"/>
    <property type="match status" value="1"/>
</dbReference>
<organism evidence="3 4">
    <name type="scientific">Caerostris darwini</name>
    <dbReference type="NCBI Taxonomy" id="1538125"/>
    <lineage>
        <taxon>Eukaryota</taxon>
        <taxon>Metazoa</taxon>
        <taxon>Ecdysozoa</taxon>
        <taxon>Arthropoda</taxon>
        <taxon>Chelicerata</taxon>
        <taxon>Arachnida</taxon>
        <taxon>Araneae</taxon>
        <taxon>Araneomorphae</taxon>
        <taxon>Entelegynae</taxon>
        <taxon>Araneoidea</taxon>
        <taxon>Araneidae</taxon>
        <taxon>Caerostris</taxon>
    </lineage>
</organism>
<dbReference type="CDD" id="cd00121">
    <property type="entry name" value="MATH"/>
    <property type="match status" value="1"/>
</dbReference>
<dbReference type="InterPro" id="IPR011333">
    <property type="entry name" value="SKP1/BTB/POZ_sf"/>
</dbReference>
<dbReference type="SUPFAM" id="SSF54695">
    <property type="entry name" value="POZ domain"/>
    <property type="match status" value="2"/>
</dbReference>
<sequence>MPIRTKKYCVEFHWSIENFHLLSVENGVEHRSPSFYTKWRGQSWKLVLYPNGTEGSYSDMGLYLMKVHPFLDNKTYHINLSIGHCGEHPHTEILYRNRRNFPVGNKDFLPIDPRRNIFEKTVVVSCYLEEVHSHTDHLSDDFKIYQKLSDDLKNLYESRRYSDLKFLVDQHEIHAHKCILSVRCRGFHRQFGYRNIRDMPECVEVTDISFEAFEQFISFLYSGELKNTDVSLELLGYAGRLNASSLARCVGVPTCEYHAKTSANIEHLTLKWNLDAIQQWFAGSFPPVQVFRTKCLRPLLFIVQLLVSDVNEDERWFGLKIKTIDYSPIDHSPIFVTWKFTLGSNNDPLIFVEDECKYILENEWHDAYCLRLPNFPLKTLCTLNLTTDFYLSDGYCDKRITNSCTSFSTNFTSYNSDFKTLGRNLKHLYNSRELLSDVRFLTHDELSCKCHKALLWARWQGIRDSITLSEMNRDPIEINIGLSLETLLKYLSYLYYGGQLDLSPQDISELLSLNQMIELPMNLSENSINSARSKKKFHFAFKEVLLVKLCDQKDELMKIGGETAIAAFTNCTLPMFNR</sequence>
<evidence type="ECO:0000259" key="2">
    <source>
        <dbReference type="PROSITE" id="PS50144"/>
    </source>
</evidence>
<dbReference type="PANTHER" id="PTHR24413">
    <property type="entry name" value="SPECKLE-TYPE POZ PROTEIN"/>
    <property type="match status" value="1"/>
</dbReference>
<name>A0AAV4PT01_9ARAC</name>
<dbReference type="InterPro" id="IPR000210">
    <property type="entry name" value="BTB/POZ_dom"/>
</dbReference>
<reference evidence="3 4" key="1">
    <citation type="submission" date="2021-06" db="EMBL/GenBank/DDBJ databases">
        <title>Caerostris darwini draft genome.</title>
        <authorList>
            <person name="Kono N."/>
            <person name="Arakawa K."/>
        </authorList>
    </citation>
    <scope>NUCLEOTIDE SEQUENCE [LARGE SCALE GENOMIC DNA]</scope>
</reference>
<gene>
    <name evidence="3" type="primary">X975_04562</name>
    <name evidence="3" type="ORF">CDAR_233631</name>
</gene>
<dbReference type="Gene3D" id="3.30.710.10">
    <property type="entry name" value="Potassium Channel Kv1.1, Chain A"/>
    <property type="match status" value="2"/>
</dbReference>
<dbReference type="SMART" id="SM00225">
    <property type="entry name" value="BTB"/>
    <property type="match status" value="1"/>
</dbReference>
<feature type="domain" description="MATH" evidence="2">
    <location>
        <begin position="9"/>
        <end position="64"/>
    </location>
</feature>
<dbReference type="Proteomes" id="UP001054837">
    <property type="component" value="Unassembled WGS sequence"/>
</dbReference>
<dbReference type="Pfam" id="PF22486">
    <property type="entry name" value="MATH_2"/>
    <property type="match status" value="1"/>
</dbReference>
<comment type="caution">
    <text evidence="3">The sequence shown here is derived from an EMBL/GenBank/DDBJ whole genome shotgun (WGS) entry which is preliminary data.</text>
</comment>
<proteinExistence type="predicted"/>
<dbReference type="CDD" id="cd18186">
    <property type="entry name" value="BTB_POZ_ZBTB_KLHL-like"/>
    <property type="match status" value="1"/>
</dbReference>
<dbReference type="Gene3D" id="2.60.210.10">
    <property type="entry name" value="Apoptosis, Tumor Necrosis Factor Receptor Associated Protein 2, Chain A"/>
    <property type="match status" value="1"/>
</dbReference>
<dbReference type="PROSITE" id="PS50144">
    <property type="entry name" value="MATH"/>
    <property type="match status" value="1"/>
</dbReference>
<dbReference type="InterPro" id="IPR002083">
    <property type="entry name" value="MATH/TRAF_dom"/>
</dbReference>
<dbReference type="Pfam" id="PF00651">
    <property type="entry name" value="BTB"/>
    <property type="match status" value="1"/>
</dbReference>
<feature type="domain" description="BTB" evidence="1">
    <location>
        <begin position="162"/>
        <end position="229"/>
    </location>
</feature>
<dbReference type="EMBL" id="BPLQ01003398">
    <property type="protein sequence ID" value="GIY00187.1"/>
    <property type="molecule type" value="Genomic_DNA"/>
</dbReference>
<evidence type="ECO:0000313" key="4">
    <source>
        <dbReference type="Proteomes" id="UP001054837"/>
    </source>
</evidence>
<protein>
    <submittedName>
        <fullName evidence="3">Speckle-type POZ protein</fullName>
    </submittedName>
</protein>
<dbReference type="AlphaFoldDB" id="A0AAV4PT01"/>
<dbReference type="SUPFAM" id="SSF49599">
    <property type="entry name" value="TRAF domain-like"/>
    <property type="match status" value="1"/>
</dbReference>
<keyword evidence="4" id="KW-1185">Reference proteome</keyword>
<accession>A0AAV4PT01</accession>
<dbReference type="GO" id="GO:0030163">
    <property type="term" value="P:protein catabolic process"/>
    <property type="evidence" value="ECO:0007669"/>
    <property type="project" value="UniProtKB-ARBA"/>
</dbReference>
<evidence type="ECO:0000313" key="3">
    <source>
        <dbReference type="EMBL" id="GIY00187.1"/>
    </source>
</evidence>